<evidence type="ECO:0000256" key="1">
    <source>
        <dbReference type="SAM" id="MobiDB-lite"/>
    </source>
</evidence>
<sequence>MQPAQPGDPAGHPAQTVLPPTRTTTLWAAILCFLAAFGSAVGAVWAVYAQWVTDESFTEVSDHLTTAARSAIASMDRLNTVVGVLNVILAVWLLVGGIMLLRRKPAGRMVVAAACAVSLVGAVIVYIISSQIWNDIVAAIGEIDDVEVWRIGPGLGTAIRAALGAAVILGLVLAPSTKRWLTGQGQPAGPGSPLAPGPVGTLDSSQPAPSGRTAITAAVMSLLSSVLFLVGTVAGVDGALSSDENPAARVVAGIVGGVCGLLAIGLITGGILLLRRRFAGAITLVVCWAAYILVAFAVLAKVVDNDRRPPEALPILIPIVVITVAWAVAVIVLAQRRTVRRWCAARAVTAPAVAAPQ</sequence>
<keyword evidence="4" id="KW-1185">Reference proteome</keyword>
<keyword evidence="2" id="KW-0812">Transmembrane</keyword>
<dbReference type="Proteomes" id="UP000192801">
    <property type="component" value="Unassembled WGS sequence"/>
</dbReference>
<comment type="caution">
    <text evidence="3">The sequence shown here is derived from an EMBL/GenBank/DDBJ whole genome shotgun (WGS) entry which is preliminary data.</text>
</comment>
<feature type="transmembrane region" description="Helical" evidence="2">
    <location>
        <begin position="312"/>
        <end position="334"/>
    </location>
</feature>
<evidence type="ECO:0000256" key="2">
    <source>
        <dbReference type="SAM" id="Phobius"/>
    </source>
</evidence>
<feature type="transmembrane region" description="Helical" evidence="2">
    <location>
        <begin position="153"/>
        <end position="174"/>
    </location>
</feature>
<feature type="transmembrane region" description="Helical" evidence="2">
    <location>
        <begin position="26"/>
        <end position="48"/>
    </location>
</feature>
<feature type="region of interest" description="Disordered" evidence="1">
    <location>
        <begin position="185"/>
        <end position="208"/>
    </location>
</feature>
<protein>
    <submittedName>
        <fullName evidence="3">Uncharacterized protein</fullName>
    </submittedName>
</protein>
<accession>A0A1X0DE20</accession>
<gene>
    <name evidence="3" type="ORF">BST26_10585</name>
</gene>
<organism evidence="3 4">
    <name type="scientific">Mycolicibacterium insubricum</name>
    <dbReference type="NCBI Taxonomy" id="444597"/>
    <lineage>
        <taxon>Bacteria</taxon>
        <taxon>Bacillati</taxon>
        <taxon>Actinomycetota</taxon>
        <taxon>Actinomycetes</taxon>
        <taxon>Mycobacteriales</taxon>
        <taxon>Mycobacteriaceae</taxon>
        <taxon>Mycolicibacterium</taxon>
    </lineage>
</organism>
<dbReference type="AlphaFoldDB" id="A0A1X0DE20"/>
<feature type="transmembrane region" description="Helical" evidence="2">
    <location>
        <begin position="110"/>
        <end position="133"/>
    </location>
</feature>
<dbReference type="RefSeq" id="WP_083030829.1">
    <property type="nucleotide sequence ID" value="NZ_AP022618.1"/>
</dbReference>
<feature type="transmembrane region" description="Helical" evidence="2">
    <location>
        <begin position="81"/>
        <end position="101"/>
    </location>
</feature>
<feature type="transmembrane region" description="Helical" evidence="2">
    <location>
        <begin position="214"/>
        <end position="236"/>
    </location>
</feature>
<evidence type="ECO:0000313" key="4">
    <source>
        <dbReference type="Proteomes" id="UP000192801"/>
    </source>
</evidence>
<dbReference type="OrthoDB" id="5240929at2"/>
<dbReference type="EMBL" id="MVHS01000020">
    <property type="protein sequence ID" value="ORA70608.1"/>
    <property type="molecule type" value="Genomic_DNA"/>
</dbReference>
<feature type="compositionally biased region" description="Low complexity" evidence="1">
    <location>
        <begin position="185"/>
        <end position="198"/>
    </location>
</feature>
<dbReference type="STRING" id="444597.BST26_10585"/>
<proteinExistence type="predicted"/>
<name>A0A1X0DE20_9MYCO</name>
<feature type="transmembrane region" description="Helical" evidence="2">
    <location>
        <begin position="248"/>
        <end position="274"/>
    </location>
</feature>
<keyword evidence="2" id="KW-0472">Membrane</keyword>
<reference evidence="3 4" key="1">
    <citation type="submission" date="2016-12" db="EMBL/GenBank/DDBJ databases">
        <title>The new phylogeny of genus Mycobacterium.</title>
        <authorList>
            <person name="Tortoli E."/>
            <person name="Trovato A."/>
            <person name="Cirillo D.M."/>
        </authorList>
    </citation>
    <scope>NUCLEOTIDE SEQUENCE [LARGE SCALE GENOMIC DNA]</scope>
    <source>
        <strain evidence="3 4">DSM 45130</strain>
    </source>
</reference>
<evidence type="ECO:0000313" key="3">
    <source>
        <dbReference type="EMBL" id="ORA70608.1"/>
    </source>
</evidence>
<keyword evidence="2" id="KW-1133">Transmembrane helix</keyword>
<feature type="transmembrane region" description="Helical" evidence="2">
    <location>
        <begin position="281"/>
        <end position="300"/>
    </location>
</feature>